<evidence type="ECO:0000313" key="2">
    <source>
        <dbReference type="EMBL" id="GFQ06418.1"/>
    </source>
</evidence>
<protein>
    <submittedName>
        <fullName evidence="2">Uncharacterized protein</fullName>
    </submittedName>
</protein>
<keyword evidence="1" id="KW-0472">Membrane</keyword>
<dbReference type="AlphaFoldDB" id="A0A830D1B5"/>
<dbReference type="Proteomes" id="UP000653305">
    <property type="component" value="Unassembled WGS sequence"/>
</dbReference>
<reference evidence="2" key="1">
    <citation type="submission" date="2020-07" db="EMBL/GenBank/DDBJ databases">
        <title>Ethylene signaling mediates host invasion by parasitic plants.</title>
        <authorList>
            <person name="Yoshida S."/>
        </authorList>
    </citation>
    <scope>NUCLEOTIDE SEQUENCE</scope>
    <source>
        <strain evidence="2">Okayama</strain>
    </source>
</reference>
<keyword evidence="1" id="KW-0812">Transmembrane</keyword>
<proteinExistence type="predicted"/>
<dbReference type="OrthoDB" id="1874222at2759"/>
<organism evidence="2 3">
    <name type="scientific">Phtheirospermum japonicum</name>
    <dbReference type="NCBI Taxonomy" id="374723"/>
    <lineage>
        <taxon>Eukaryota</taxon>
        <taxon>Viridiplantae</taxon>
        <taxon>Streptophyta</taxon>
        <taxon>Embryophyta</taxon>
        <taxon>Tracheophyta</taxon>
        <taxon>Spermatophyta</taxon>
        <taxon>Magnoliopsida</taxon>
        <taxon>eudicotyledons</taxon>
        <taxon>Gunneridae</taxon>
        <taxon>Pentapetalae</taxon>
        <taxon>asterids</taxon>
        <taxon>lamiids</taxon>
        <taxon>Lamiales</taxon>
        <taxon>Orobanchaceae</taxon>
        <taxon>Orobanchaceae incertae sedis</taxon>
        <taxon>Phtheirospermum</taxon>
    </lineage>
</organism>
<accession>A0A830D1B5</accession>
<keyword evidence="3" id="KW-1185">Reference proteome</keyword>
<feature type="transmembrane region" description="Helical" evidence="1">
    <location>
        <begin position="18"/>
        <end position="39"/>
    </location>
</feature>
<evidence type="ECO:0000313" key="3">
    <source>
        <dbReference type="Proteomes" id="UP000653305"/>
    </source>
</evidence>
<sequence length="182" mass="20372">MEAIWSLEDKLKVTTQKAIALFACTISLLVIAVCLATALTRKKSRAKAKINQEPCTNNEMLSPARMLMRAVMWSGPSKWDGQPGIQREPPTPLLVKSDNVVGDQVGWQSHNSTSAVWKKPILMGEKCELPRFSGLILYDQRGMPVHHCEEGAIVHKQGSVMEVLFVFIEKFQDLEVINSILR</sequence>
<gene>
    <name evidence="2" type="ORF">PHJA_002785800</name>
</gene>
<evidence type="ECO:0000256" key="1">
    <source>
        <dbReference type="SAM" id="Phobius"/>
    </source>
</evidence>
<comment type="caution">
    <text evidence="2">The sequence shown here is derived from an EMBL/GenBank/DDBJ whole genome shotgun (WGS) entry which is preliminary data.</text>
</comment>
<keyword evidence="1" id="KW-1133">Transmembrane helix</keyword>
<name>A0A830D1B5_9LAMI</name>
<dbReference type="EMBL" id="BMAC01001232">
    <property type="protein sequence ID" value="GFQ06418.1"/>
    <property type="molecule type" value="Genomic_DNA"/>
</dbReference>
<dbReference type="PANTHER" id="PTHR33237">
    <property type="entry name" value="F2P16.13 PROTEIN-RELATED"/>
    <property type="match status" value="1"/>
</dbReference>
<dbReference type="PANTHER" id="PTHR33237:SF21">
    <property type="entry name" value="TRANSMEMBRANE PROTEIN"/>
    <property type="match status" value="1"/>
</dbReference>